<organism evidence="3 4">
    <name type="scientific">Flavobacterium hankyongi</name>
    <dbReference type="NCBI Taxonomy" id="1176532"/>
    <lineage>
        <taxon>Bacteria</taxon>
        <taxon>Pseudomonadati</taxon>
        <taxon>Bacteroidota</taxon>
        <taxon>Flavobacteriia</taxon>
        <taxon>Flavobacteriales</taxon>
        <taxon>Flavobacteriaceae</taxon>
        <taxon>Flavobacterium</taxon>
    </lineage>
</organism>
<name>A0ABP8ZQK9_9FLAO</name>
<evidence type="ECO:0000313" key="3">
    <source>
        <dbReference type="EMBL" id="GAA4763342.1"/>
    </source>
</evidence>
<reference evidence="4" key="1">
    <citation type="journal article" date="2019" name="Int. J. Syst. Evol. Microbiol.">
        <title>The Global Catalogue of Microorganisms (GCM) 10K type strain sequencing project: providing services to taxonomists for standard genome sequencing and annotation.</title>
        <authorList>
            <consortium name="The Broad Institute Genomics Platform"/>
            <consortium name="The Broad Institute Genome Sequencing Center for Infectious Disease"/>
            <person name="Wu L."/>
            <person name="Ma J."/>
        </authorList>
    </citation>
    <scope>NUCLEOTIDE SEQUENCE [LARGE SCALE GENOMIC DNA]</scope>
    <source>
        <strain evidence="4">JCM 18198</strain>
    </source>
</reference>
<feature type="domain" description="FIST" evidence="1">
    <location>
        <begin position="26"/>
        <end position="218"/>
    </location>
</feature>
<dbReference type="InterPro" id="IPR019494">
    <property type="entry name" value="FIST_C"/>
</dbReference>
<comment type="caution">
    <text evidence="3">The sequence shown here is derived from an EMBL/GenBank/DDBJ whole genome shotgun (WGS) entry which is preliminary data.</text>
</comment>
<gene>
    <name evidence="3" type="ORF">GCM10023230_11000</name>
</gene>
<keyword evidence="4" id="KW-1185">Reference proteome</keyword>
<feature type="domain" description="FIST C-domain" evidence="2">
    <location>
        <begin position="219"/>
        <end position="357"/>
    </location>
</feature>
<evidence type="ECO:0000313" key="4">
    <source>
        <dbReference type="Proteomes" id="UP001500141"/>
    </source>
</evidence>
<evidence type="ECO:0000259" key="2">
    <source>
        <dbReference type="SMART" id="SM01204"/>
    </source>
</evidence>
<protein>
    <submittedName>
        <fullName evidence="3">FIST N-terminal domain-containing protein</fullName>
    </submittedName>
</protein>
<dbReference type="Proteomes" id="UP001500141">
    <property type="component" value="Unassembled WGS sequence"/>
</dbReference>
<accession>A0ABP8ZQK9</accession>
<sequence>MKVASYLYQSETLISNPKNSSFNETEAQLVIGFGDKELLNEDFFSKIKSKFPNAKIILCSTAGEIYNNQVYDHTVSISVFYFERATLQTSKVSIENYQSSFDAGKHLIKNLSQKDLKLLFILSDGSKVNASELVKGINQFKDEDILVTGGLAGDGTNFKDTVVGLNEIPVSGNIVAIGFYGDCLQCTHGSISGWETFGLERIVTKSAKNVLYEIDSKNALDLYKTYLGKYSDELPSSALLFPLAIINSENEQPIVRTILSIDEENKSMTFAGDIPEGCKVRFMKANFDRLIDAASDAANNCIEIYNNKPQFAFLISCVGRKIILGNRIDEEIEAVTDIFGENTTTTGFYSYGEISPLKTLKNCELHNQTMTITGIHEMI</sequence>
<proteinExistence type="predicted"/>
<dbReference type="PANTHER" id="PTHR40252">
    <property type="entry name" value="BLR0328 PROTEIN"/>
    <property type="match status" value="1"/>
</dbReference>
<dbReference type="SMART" id="SM01204">
    <property type="entry name" value="FIST_C"/>
    <property type="match status" value="1"/>
</dbReference>
<evidence type="ECO:0000259" key="1">
    <source>
        <dbReference type="SMART" id="SM00897"/>
    </source>
</evidence>
<dbReference type="RefSeq" id="WP_264543740.1">
    <property type="nucleotide sequence ID" value="NZ_BAABIP010000007.1"/>
</dbReference>
<dbReference type="EMBL" id="BAABIP010000007">
    <property type="protein sequence ID" value="GAA4763342.1"/>
    <property type="molecule type" value="Genomic_DNA"/>
</dbReference>
<dbReference type="PANTHER" id="PTHR40252:SF2">
    <property type="entry name" value="BLR0328 PROTEIN"/>
    <property type="match status" value="1"/>
</dbReference>
<dbReference type="Pfam" id="PF08495">
    <property type="entry name" value="FIST"/>
    <property type="match status" value="1"/>
</dbReference>
<dbReference type="InterPro" id="IPR013702">
    <property type="entry name" value="FIST_domain_N"/>
</dbReference>
<dbReference type="SMART" id="SM00897">
    <property type="entry name" value="FIST"/>
    <property type="match status" value="1"/>
</dbReference>
<dbReference type="Pfam" id="PF10442">
    <property type="entry name" value="FIST_C"/>
    <property type="match status" value="1"/>
</dbReference>